<dbReference type="AlphaFoldDB" id="A0A1K0FED7"/>
<evidence type="ECO:0000259" key="1">
    <source>
        <dbReference type="Pfam" id="PF00561"/>
    </source>
</evidence>
<dbReference type="InterPro" id="IPR000073">
    <property type="entry name" value="AB_hydrolase_1"/>
</dbReference>
<organism evidence="2 4">
    <name type="scientific">Couchioplanes caeruleus subsp. caeruleus</name>
    <dbReference type="NCBI Taxonomy" id="56427"/>
    <lineage>
        <taxon>Bacteria</taxon>
        <taxon>Bacillati</taxon>
        <taxon>Actinomycetota</taxon>
        <taxon>Actinomycetes</taxon>
        <taxon>Micromonosporales</taxon>
        <taxon>Micromonosporaceae</taxon>
        <taxon>Couchioplanes</taxon>
    </lineage>
</organism>
<dbReference type="PANTHER" id="PTHR43798:SF27">
    <property type="entry name" value="HYDROLASE ALPHA_BETA HYDROLASE FOLD FAMILY"/>
    <property type="match status" value="1"/>
</dbReference>
<dbReference type="PRINTS" id="PR00412">
    <property type="entry name" value="EPOXHYDRLASE"/>
</dbReference>
<dbReference type="GO" id="GO:0016787">
    <property type="term" value="F:hydrolase activity"/>
    <property type="evidence" value="ECO:0007669"/>
    <property type="project" value="UniProtKB-KW"/>
</dbReference>
<evidence type="ECO:0000313" key="2">
    <source>
        <dbReference type="EMBL" id="OJF11213.1"/>
    </source>
</evidence>
<dbReference type="EMBL" id="MEIA01000007">
    <property type="protein sequence ID" value="OJF15983.1"/>
    <property type="molecule type" value="Genomic_DNA"/>
</dbReference>
<sequence>MTVDAVPPRIVGVTTFDAPDGTRLACHHVGAQGEPLVVLPGGPMHAAAYLGDLGGLSAYHPLALPDPRGTGDSAVPADPATYRCDRQVGDVEALRIHLGLERMNLAAHSAGATLALLYAARHPERVGRLVLIAPSPRPVGLEITDADRREVAELRRDEPWFPEAFAAFERIWAGGATPEDWAAIAPFTYGRDAAARARRAREVNRHHPQAAAGYYADGAFAPEAVRSALGRLRVPVLLIAGEFDVGLPPARAGGYAELFPQAEFAVQRGGGHFPWLDDPAWLSQRIAAFLR</sequence>
<dbReference type="InterPro" id="IPR029058">
    <property type="entry name" value="AB_hydrolase_fold"/>
</dbReference>
<dbReference type="Gene3D" id="3.40.50.1820">
    <property type="entry name" value="alpha/beta hydrolase"/>
    <property type="match status" value="1"/>
</dbReference>
<dbReference type="InterPro" id="IPR000639">
    <property type="entry name" value="Epox_hydrolase-like"/>
</dbReference>
<dbReference type="GO" id="GO:0016020">
    <property type="term" value="C:membrane"/>
    <property type="evidence" value="ECO:0007669"/>
    <property type="project" value="TreeGrafter"/>
</dbReference>
<dbReference type="Pfam" id="PF00561">
    <property type="entry name" value="Abhydrolase_1"/>
    <property type="match status" value="1"/>
</dbReference>
<dbReference type="SUPFAM" id="SSF53474">
    <property type="entry name" value="alpha/beta-Hydrolases"/>
    <property type="match status" value="1"/>
</dbReference>
<feature type="domain" description="AB hydrolase-1" evidence="1">
    <location>
        <begin position="35"/>
        <end position="279"/>
    </location>
</feature>
<accession>A0A1K0FED7</accession>
<protein>
    <submittedName>
        <fullName evidence="2">Alpha/beta hydrolase</fullName>
    </submittedName>
</protein>
<name>A0A1K0FED7_9ACTN</name>
<evidence type="ECO:0000313" key="3">
    <source>
        <dbReference type="EMBL" id="OJF15983.1"/>
    </source>
</evidence>
<keyword evidence="2" id="KW-0378">Hydrolase</keyword>
<gene>
    <name evidence="3" type="ORF">BG844_01770</name>
    <name evidence="2" type="ORF">BG844_27810</name>
</gene>
<proteinExistence type="predicted"/>
<dbReference type="Proteomes" id="UP000182486">
    <property type="component" value="Unassembled WGS sequence"/>
</dbReference>
<keyword evidence="4" id="KW-1185">Reference proteome</keyword>
<reference evidence="2 4" key="1">
    <citation type="submission" date="2016-09" db="EMBL/GenBank/DDBJ databases">
        <title>Couchioplanes caeruleus draft genome sequence.</title>
        <authorList>
            <person name="Sheehan J."/>
            <person name="Caffrey P."/>
        </authorList>
    </citation>
    <scope>NUCLEOTIDE SEQUENCE [LARGE SCALE GENOMIC DNA]</scope>
    <source>
        <strain evidence="2 4">DSM 43634</strain>
    </source>
</reference>
<dbReference type="InterPro" id="IPR050266">
    <property type="entry name" value="AB_hydrolase_sf"/>
</dbReference>
<dbReference type="EMBL" id="MEIA01000437">
    <property type="protein sequence ID" value="OJF11213.1"/>
    <property type="molecule type" value="Genomic_DNA"/>
</dbReference>
<dbReference type="PANTHER" id="PTHR43798">
    <property type="entry name" value="MONOACYLGLYCEROL LIPASE"/>
    <property type="match status" value="1"/>
</dbReference>
<comment type="caution">
    <text evidence="2">The sequence shown here is derived from an EMBL/GenBank/DDBJ whole genome shotgun (WGS) entry which is preliminary data.</text>
</comment>
<evidence type="ECO:0000313" key="4">
    <source>
        <dbReference type="Proteomes" id="UP000182486"/>
    </source>
</evidence>